<dbReference type="InterPro" id="IPR017452">
    <property type="entry name" value="GPCR_Rhodpsn_7TM"/>
</dbReference>
<evidence type="ECO:0000256" key="7">
    <source>
        <dbReference type="ARBA" id="ARBA00023170"/>
    </source>
</evidence>
<keyword evidence="6 10" id="KW-0472">Membrane</keyword>
<dbReference type="Pfam" id="PF00001">
    <property type="entry name" value="7tm_1"/>
    <property type="match status" value="1"/>
</dbReference>
<feature type="non-terminal residue" evidence="12">
    <location>
        <position position="1"/>
    </location>
</feature>
<evidence type="ECO:0000256" key="1">
    <source>
        <dbReference type="ARBA" id="ARBA00004141"/>
    </source>
</evidence>
<dbReference type="PROSITE" id="PS00237">
    <property type="entry name" value="G_PROTEIN_RECEP_F1_1"/>
    <property type="match status" value="1"/>
</dbReference>
<accession>A0ABD0TIX2</accession>
<evidence type="ECO:0000256" key="10">
    <source>
        <dbReference type="SAM" id="Phobius"/>
    </source>
</evidence>
<dbReference type="EMBL" id="JBEDNZ010000004">
    <property type="protein sequence ID" value="KAL0849203.1"/>
    <property type="molecule type" value="Genomic_DNA"/>
</dbReference>
<dbReference type="PANTHER" id="PTHR24243:SF224">
    <property type="entry name" value="G-PROTEIN COUPLED RECEPTOR 19-RELATED"/>
    <property type="match status" value="1"/>
</dbReference>
<feature type="transmembrane region" description="Helical" evidence="10">
    <location>
        <begin position="58"/>
        <end position="79"/>
    </location>
</feature>
<dbReference type="Proteomes" id="UP001549921">
    <property type="component" value="Unassembled WGS sequence"/>
</dbReference>
<dbReference type="Gene3D" id="1.20.1070.10">
    <property type="entry name" value="Rhodopsin 7-helix transmembrane proteins"/>
    <property type="match status" value="1"/>
</dbReference>
<dbReference type="PRINTS" id="PR01012">
    <property type="entry name" value="NRPEPTIDEYR"/>
</dbReference>
<dbReference type="InterPro" id="IPR000611">
    <property type="entry name" value="NPY_rcpt"/>
</dbReference>
<dbReference type="GO" id="GO:0004930">
    <property type="term" value="F:G protein-coupled receptor activity"/>
    <property type="evidence" value="ECO:0007669"/>
    <property type="project" value="UniProtKB-KW"/>
</dbReference>
<feature type="transmembrane region" description="Helical" evidence="10">
    <location>
        <begin position="100"/>
        <end position="121"/>
    </location>
</feature>
<reference evidence="12 13" key="1">
    <citation type="submission" date="2024-06" db="EMBL/GenBank/DDBJ databases">
        <title>A chromosome-level genome assembly of beet webworm, Loxostege sticticalis.</title>
        <authorList>
            <person name="Zhang Y."/>
        </authorList>
    </citation>
    <scope>NUCLEOTIDE SEQUENCE [LARGE SCALE GENOMIC DNA]</scope>
    <source>
        <strain evidence="12">AQ028</strain>
        <tissue evidence="12">Male pupae</tissue>
    </source>
</reference>
<evidence type="ECO:0000256" key="5">
    <source>
        <dbReference type="ARBA" id="ARBA00023040"/>
    </source>
</evidence>
<gene>
    <name evidence="12" type="ORF">ABMA28_013541</name>
</gene>
<dbReference type="GO" id="GO:0016020">
    <property type="term" value="C:membrane"/>
    <property type="evidence" value="ECO:0007669"/>
    <property type="project" value="UniProtKB-SubCell"/>
</dbReference>
<evidence type="ECO:0000256" key="8">
    <source>
        <dbReference type="ARBA" id="ARBA00023224"/>
    </source>
</evidence>
<evidence type="ECO:0000256" key="2">
    <source>
        <dbReference type="ARBA" id="ARBA00010663"/>
    </source>
</evidence>
<comment type="subcellular location">
    <subcellularLocation>
        <location evidence="1">Membrane</location>
        <topology evidence="1">Multi-pass membrane protein</topology>
    </subcellularLocation>
</comment>
<dbReference type="PANTHER" id="PTHR24243">
    <property type="entry name" value="G-PROTEIN COUPLED RECEPTOR"/>
    <property type="match status" value="1"/>
</dbReference>
<feature type="transmembrane region" description="Helical" evidence="10">
    <location>
        <begin position="152"/>
        <end position="170"/>
    </location>
</feature>
<feature type="domain" description="G-protein coupled receptors family 1 profile" evidence="11">
    <location>
        <begin position="1"/>
        <end position="264"/>
    </location>
</feature>
<name>A0ABD0TIX2_LOXSC</name>
<dbReference type="PROSITE" id="PS50262">
    <property type="entry name" value="G_PROTEIN_RECEP_F1_2"/>
    <property type="match status" value="1"/>
</dbReference>
<evidence type="ECO:0000256" key="9">
    <source>
        <dbReference type="RuleBase" id="RU000688"/>
    </source>
</evidence>
<evidence type="ECO:0000256" key="6">
    <source>
        <dbReference type="ARBA" id="ARBA00023136"/>
    </source>
</evidence>
<protein>
    <recommendedName>
        <fullName evidence="11">G-protein coupled receptors family 1 profile domain-containing protein</fullName>
    </recommendedName>
</protein>
<dbReference type="AlphaFoldDB" id="A0ABD0TIX2"/>
<dbReference type="SUPFAM" id="SSF81321">
    <property type="entry name" value="Family A G protein-coupled receptor-like"/>
    <property type="match status" value="1"/>
</dbReference>
<evidence type="ECO:0000313" key="12">
    <source>
        <dbReference type="EMBL" id="KAL0849203.1"/>
    </source>
</evidence>
<feature type="transmembrane region" description="Helical" evidence="10">
    <location>
        <begin position="244"/>
        <end position="267"/>
    </location>
</feature>
<feature type="transmembrane region" description="Helical" evidence="10">
    <location>
        <begin position="204"/>
        <end position="224"/>
    </location>
</feature>
<evidence type="ECO:0000313" key="13">
    <source>
        <dbReference type="Proteomes" id="UP001549921"/>
    </source>
</evidence>
<keyword evidence="7 9" id="KW-0675">Receptor</keyword>
<keyword evidence="4 10" id="KW-1133">Transmembrane helix</keyword>
<keyword evidence="3 9" id="KW-0812">Transmembrane</keyword>
<evidence type="ECO:0000256" key="3">
    <source>
        <dbReference type="ARBA" id="ARBA00022692"/>
    </source>
</evidence>
<proteinExistence type="inferred from homology"/>
<evidence type="ECO:0000259" key="11">
    <source>
        <dbReference type="PROSITE" id="PS50262"/>
    </source>
</evidence>
<comment type="similarity">
    <text evidence="2 9">Belongs to the G-protein coupled receptor 1 family.</text>
</comment>
<keyword evidence="5 9" id="KW-0297">G-protein coupled receptor</keyword>
<evidence type="ECO:0000256" key="4">
    <source>
        <dbReference type="ARBA" id="ARBA00022989"/>
    </source>
</evidence>
<dbReference type="InterPro" id="IPR000276">
    <property type="entry name" value="GPCR_Rhodpsn"/>
</dbReference>
<feature type="transmembrane region" description="Helical" evidence="10">
    <location>
        <begin position="21"/>
        <end position="46"/>
    </location>
</feature>
<organism evidence="12 13">
    <name type="scientific">Loxostege sticticalis</name>
    <name type="common">Beet webworm moth</name>
    <dbReference type="NCBI Taxonomy" id="481309"/>
    <lineage>
        <taxon>Eukaryota</taxon>
        <taxon>Metazoa</taxon>
        <taxon>Ecdysozoa</taxon>
        <taxon>Arthropoda</taxon>
        <taxon>Hexapoda</taxon>
        <taxon>Insecta</taxon>
        <taxon>Pterygota</taxon>
        <taxon>Neoptera</taxon>
        <taxon>Endopterygota</taxon>
        <taxon>Lepidoptera</taxon>
        <taxon>Glossata</taxon>
        <taxon>Ditrysia</taxon>
        <taxon>Pyraloidea</taxon>
        <taxon>Crambidae</taxon>
        <taxon>Pyraustinae</taxon>
        <taxon>Loxostege</taxon>
    </lineage>
</organism>
<sequence length="325" mass="36898">NLLVILVVTLSRRLRSITNFFLANLAVADLCVGVFCVFQNLTIYLIPSWVFGDFLCKMYQFIHSLSYTASIFILVVICTERYFAIIHPITCKQILTSTRLRLVILGVWITSAAYSAPKFIWVETINNNLGNGDTETICISHRRKYNSELFDMINFGLLYVTPLCVMSKFITPKVSTPKSRCNHASDCHHLSHLSRNVLRARRGVVRMLIVVVLTFAVCNLPFHARKMWQYWSSGYEGTSDFSALLTPLTFLITYFNSGINPLLYAFLSKNFRKGMKELLFCKYHGKRKSENLIVMNPVGVGLRRSSTRSTRANCSTVTIAPNGDS</sequence>
<keyword evidence="8 9" id="KW-0807">Transducer</keyword>
<comment type="caution">
    <text evidence="12">The sequence shown here is derived from an EMBL/GenBank/DDBJ whole genome shotgun (WGS) entry which is preliminary data.</text>
</comment>
<dbReference type="PRINTS" id="PR00237">
    <property type="entry name" value="GPCRRHODOPSN"/>
</dbReference>